<dbReference type="InterPro" id="IPR050765">
    <property type="entry name" value="Riboflavin_Biosynth_HTPR"/>
</dbReference>
<evidence type="ECO:0000313" key="3">
    <source>
        <dbReference type="Proteomes" id="UP001525968"/>
    </source>
</evidence>
<dbReference type="InterPro" id="IPR024072">
    <property type="entry name" value="DHFR-like_dom_sf"/>
</dbReference>
<dbReference type="Proteomes" id="UP001525968">
    <property type="component" value="Unassembled WGS sequence"/>
</dbReference>
<dbReference type="PANTHER" id="PTHR38011">
    <property type="entry name" value="DIHYDROFOLATE REDUCTASE FAMILY PROTEIN (AFU_ORTHOLOGUE AFUA_8G06820)"/>
    <property type="match status" value="1"/>
</dbReference>
<protein>
    <submittedName>
        <fullName evidence="2">Dihydrofolate reductase family protein</fullName>
    </submittedName>
</protein>
<dbReference type="Gene3D" id="3.40.430.10">
    <property type="entry name" value="Dihydrofolate Reductase, subunit A"/>
    <property type="match status" value="1"/>
</dbReference>
<dbReference type="InterPro" id="IPR002734">
    <property type="entry name" value="RibDG_C"/>
</dbReference>
<accession>A0ABT2PSW6</accession>
<name>A0ABT2PSW6_9BURK</name>
<keyword evidence="3" id="KW-1185">Reference proteome</keyword>
<dbReference type="SUPFAM" id="SSF53597">
    <property type="entry name" value="Dihydrofolate reductase-like"/>
    <property type="match status" value="1"/>
</dbReference>
<proteinExistence type="predicted"/>
<evidence type="ECO:0000259" key="1">
    <source>
        <dbReference type="Pfam" id="PF01872"/>
    </source>
</evidence>
<comment type="caution">
    <text evidence="2">The sequence shown here is derived from an EMBL/GenBank/DDBJ whole genome shotgun (WGS) entry which is preliminary data.</text>
</comment>
<gene>
    <name evidence="2" type="ORF">N0K08_17150</name>
</gene>
<dbReference type="PANTHER" id="PTHR38011:SF11">
    <property type="entry name" value="2,5-DIAMINO-6-RIBOSYLAMINO-4(3H)-PYRIMIDINONE 5'-PHOSPHATE REDUCTASE"/>
    <property type="match status" value="1"/>
</dbReference>
<reference evidence="2 3" key="1">
    <citation type="submission" date="2022-09" db="EMBL/GenBank/DDBJ databases">
        <title>Draft genome of isolate Be4.</title>
        <authorList>
            <person name="Sanchez-Castro I."/>
            <person name="Martinez-Rodriguez P."/>
            <person name="Descostes M."/>
            <person name="Merroun M."/>
        </authorList>
    </citation>
    <scope>NUCLEOTIDE SEQUENCE [LARGE SCALE GENOMIC DNA]</scope>
    <source>
        <strain evidence="2 3">Be4</strain>
    </source>
</reference>
<dbReference type="Pfam" id="PF01872">
    <property type="entry name" value="RibD_C"/>
    <property type="match status" value="1"/>
</dbReference>
<feature type="domain" description="Bacterial bifunctional deaminase-reductase C-terminal" evidence="1">
    <location>
        <begin position="6"/>
        <end position="169"/>
    </location>
</feature>
<evidence type="ECO:0000313" key="2">
    <source>
        <dbReference type="EMBL" id="MCT9812372.1"/>
    </source>
</evidence>
<organism evidence="2 3">
    <name type="scientific">Acidovorax bellezanensis</name>
    <dbReference type="NCBI Taxonomy" id="2976702"/>
    <lineage>
        <taxon>Bacteria</taxon>
        <taxon>Pseudomonadati</taxon>
        <taxon>Pseudomonadota</taxon>
        <taxon>Betaproteobacteria</taxon>
        <taxon>Burkholderiales</taxon>
        <taxon>Comamonadaceae</taxon>
        <taxon>Acidovorax</taxon>
    </lineage>
</organism>
<dbReference type="RefSeq" id="WP_261501620.1">
    <property type="nucleotide sequence ID" value="NZ_JAODYH010000008.1"/>
</dbReference>
<sequence>MTTAHVFIAASLDGYIAREDGDIAWLTPNGADAEDHGFNRFYATVDGIIMGRTTWEKVCTFGDWPFDKPVIVLSRRLTEADVPPDQIGKLRIWNCSPREALERVGVEGWRRAYVDGGQLIQSFLREGLIADIVLTRIPRLLGRGLPLFGDLAHELPLQHLGTHSFPSGLVQSHYAVVA</sequence>
<dbReference type="EMBL" id="JAODYH010000008">
    <property type="protein sequence ID" value="MCT9812372.1"/>
    <property type="molecule type" value="Genomic_DNA"/>
</dbReference>